<evidence type="ECO:0000313" key="3">
    <source>
        <dbReference type="EMBL" id="AKU99045.1"/>
    </source>
</evidence>
<reference evidence="3 4" key="1">
    <citation type="submission" date="2015-08" db="EMBL/GenBank/DDBJ databases">
        <authorList>
            <person name="Babu N.S."/>
            <person name="Beckwith C.J."/>
            <person name="Beseler K.G."/>
            <person name="Brison A."/>
            <person name="Carone J.V."/>
            <person name="Caskin T.P."/>
            <person name="Diamond M."/>
            <person name="Durham M.E."/>
            <person name="Foxe J.M."/>
            <person name="Go M."/>
            <person name="Henderson B.A."/>
            <person name="Jones I.B."/>
            <person name="McGettigan J.A."/>
            <person name="Micheletti S.J."/>
            <person name="Nasrallah M.E."/>
            <person name="Ortiz D."/>
            <person name="Piller C.R."/>
            <person name="Privatt S.R."/>
            <person name="Schneider S.L."/>
            <person name="Sharp S."/>
            <person name="Smith T.C."/>
            <person name="Stanton J.D."/>
            <person name="Ullery H.E."/>
            <person name="Wilson R.J."/>
            <person name="Serrano M.G."/>
            <person name="Buck G."/>
            <person name="Lee V."/>
            <person name="Wang Y."/>
            <person name="Carvalho R."/>
            <person name="Voegtly L."/>
            <person name="Shi R."/>
            <person name="Duckworth R."/>
            <person name="Johnson A."/>
            <person name="Loviza R."/>
            <person name="Walstead R."/>
            <person name="Shah Z."/>
            <person name="Kiflezghi M."/>
            <person name="Wade K."/>
            <person name="Ball S.L."/>
            <person name="Bradley K.W."/>
            <person name="Asai D.J."/>
            <person name="Bowman C.A."/>
            <person name="Russell D.A."/>
            <person name="Pope W.H."/>
            <person name="Jacobs-Sera D."/>
            <person name="Hendrix R.W."/>
            <person name="Hatfull G.F."/>
        </authorList>
    </citation>
    <scope>NUCLEOTIDE SEQUENCE [LARGE SCALE GENOMIC DNA]</scope>
    <source>
        <strain evidence="3 4">DSM 27648</strain>
    </source>
</reference>
<dbReference type="AlphaFoldDB" id="A0A0K1PZT4"/>
<dbReference type="Proteomes" id="UP000064967">
    <property type="component" value="Chromosome"/>
</dbReference>
<evidence type="ECO:0000313" key="4">
    <source>
        <dbReference type="Proteomes" id="UP000064967"/>
    </source>
</evidence>
<feature type="transmembrane region" description="Helical" evidence="2">
    <location>
        <begin position="221"/>
        <end position="240"/>
    </location>
</feature>
<keyword evidence="2" id="KW-0472">Membrane</keyword>
<gene>
    <name evidence="3" type="ORF">AKJ09_05709</name>
</gene>
<organism evidence="3 4">
    <name type="scientific">Labilithrix luteola</name>
    <dbReference type="NCBI Taxonomy" id="1391654"/>
    <lineage>
        <taxon>Bacteria</taxon>
        <taxon>Pseudomonadati</taxon>
        <taxon>Myxococcota</taxon>
        <taxon>Polyangia</taxon>
        <taxon>Polyangiales</taxon>
        <taxon>Labilitrichaceae</taxon>
        <taxon>Labilithrix</taxon>
    </lineage>
</organism>
<sequence>MFSVGACGCASSIRGASAEAARGGTPAAAESALDKLEDVRTQERIAAVMRAPEMQGAMRELGAGLSQGVVERLSSDEMNARIDELVSRFTRAVVTSVEAEALSDTNKAELERFASAVTATVLRATSTEFPHSVGPALHRAIVDELGPALRESMHNDLGPGVVALLHSPELKAALGETAHDVAKHAVLGSNEGLAELAEKTRHNEGGSPLGVFGEFFGKRTWLLAVLVTALVFGVPLVWLWRERRADRRYRDEAVRRNARAAALLDAMEASGEDASSRRILEMLREQLVAEPAVAPTHEPPTPSHPRPRPA</sequence>
<proteinExistence type="predicted"/>
<evidence type="ECO:0000256" key="2">
    <source>
        <dbReference type="SAM" id="Phobius"/>
    </source>
</evidence>
<keyword evidence="2" id="KW-1133">Transmembrane helix</keyword>
<feature type="region of interest" description="Disordered" evidence="1">
    <location>
        <begin position="290"/>
        <end position="310"/>
    </location>
</feature>
<protein>
    <submittedName>
        <fullName evidence="3">Uncharacterized protein</fullName>
    </submittedName>
</protein>
<accession>A0A0K1PZT4</accession>
<dbReference type="EMBL" id="CP012333">
    <property type="protein sequence ID" value="AKU99045.1"/>
    <property type="molecule type" value="Genomic_DNA"/>
</dbReference>
<evidence type="ECO:0000256" key="1">
    <source>
        <dbReference type="SAM" id="MobiDB-lite"/>
    </source>
</evidence>
<keyword evidence="2" id="KW-0812">Transmembrane</keyword>
<dbReference type="RefSeq" id="WP_146650287.1">
    <property type="nucleotide sequence ID" value="NZ_CP012333.1"/>
</dbReference>
<keyword evidence="4" id="KW-1185">Reference proteome</keyword>
<dbReference type="KEGG" id="llu:AKJ09_05709"/>
<name>A0A0K1PZT4_9BACT</name>